<accession>A0A5C8UX91</accession>
<comment type="caution">
    <text evidence="1">The sequence shown here is derived from an EMBL/GenBank/DDBJ whole genome shotgun (WGS) entry which is preliminary data.</text>
</comment>
<organism evidence="1 2">
    <name type="scientific">Lacisediminihabitans profunda</name>
    <dbReference type="NCBI Taxonomy" id="2594790"/>
    <lineage>
        <taxon>Bacteria</taxon>
        <taxon>Bacillati</taxon>
        <taxon>Actinomycetota</taxon>
        <taxon>Actinomycetes</taxon>
        <taxon>Micrococcales</taxon>
        <taxon>Microbacteriaceae</taxon>
        <taxon>Lacisediminihabitans</taxon>
    </lineage>
</organism>
<sequence length="68" mass="7096">MKATTALSPDVLDLETAELLPARETLFLDFNINVSPVIAVNLALAINAATMASTASANALQHLALVHP</sequence>
<dbReference type="AlphaFoldDB" id="A0A5C8UX91"/>
<dbReference type="EMBL" id="VRMG01000003">
    <property type="protein sequence ID" value="TXN32329.1"/>
    <property type="molecule type" value="Genomic_DNA"/>
</dbReference>
<proteinExistence type="predicted"/>
<gene>
    <name evidence="1" type="ORF">FVP33_01540</name>
</gene>
<name>A0A5C8UX91_9MICO</name>
<reference evidence="1 2" key="1">
    <citation type="submission" date="2019-08" db="EMBL/GenBank/DDBJ databases">
        <title>Bacterial whole genome sequence for Glaciihabitans sp. CHu50b-6-2.</title>
        <authorList>
            <person name="Jin L."/>
        </authorList>
    </citation>
    <scope>NUCLEOTIDE SEQUENCE [LARGE SCALE GENOMIC DNA]</scope>
    <source>
        <strain evidence="1 2">CHu50b-6-2</strain>
    </source>
</reference>
<dbReference type="RefSeq" id="WP_147781876.1">
    <property type="nucleotide sequence ID" value="NZ_VRMG01000003.1"/>
</dbReference>
<keyword evidence="2" id="KW-1185">Reference proteome</keyword>
<dbReference type="Proteomes" id="UP000321379">
    <property type="component" value="Unassembled WGS sequence"/>
</dbReference>
<evidence type="ECO:0000313" key="1">
    <source>
        <dbReference type="EMBL" id="TXN32329.1"/>
    </source>
</evidence>
<protein>
    <submittedName>
        <fullName evidence="1">Uncharacterized protein</fullName>
    </submittedName>
</protein>
<evidence type="ECO:0000313" key="2">
    <source>
        <dbReference type="Proteomes" id="UP000321379"/>
    </source>
</evidence>